<dbReference type="PROSITE" id="PS00395">
    <property type="entry name" value="ALANINE_RACEMASE"/>
    <property type="match status" value="1"/>
</dbReference>
<keyword evidence="3 4" id="KW-0413">Isomerase</keyword>
<evidence type="ECO:0000256" key="2">
    <source>
        <dbReference type="ARBA" id="ARBA00022898"/>
    </source>
</evidence>
<feature type="active site" description="Proton acceptor; specific for L-alanine" evidence="4">
    <location>
        <position position="316"/>
    </location>
</feature>
<dbReference type="InterPro" id="IPR001608">
    <property type="entry name" value="Ala_racemase_N"/>
</dbReference>
<dbReference type="PANTHER" id="PTHR30511">
    <property type="entry name" value="ALANINE RACEMASE"/>
    <property type="match status" value="1"/>
</dbReference>
<dbReference type="HAMAP" id="MF_01201">
    <property type="entry name" value="Ala_racemase"/>
    <property type="match status" value="1"/>
</dbReference>
<reference evidence="8" key="1">
    <citation type="submission" date="2022-06" db="EMBL/GenBank/DDBJ databases">
        <title>New cyanobacteria of genus Symplocastrum in benthos of Lake Baikal.</title>
        <authorList>
            <person name="Sorokovikova E."/>
            <person name="Tikhonova I."/>
            <person name="Krasnopeev A."/>
            <person name="Evseev P."/>
            <person name="Gladkikh A."/>
            <person name="Belykh O."/>
        </authorList>
    </citation>
    <scope>NUCLEOTIDE SEQUENCE</scope>
    <source>
        <strain evidence="8">BBK-W-15</strain>
    </source>
</reference>
<comment type="pathway">
    <text evidence="4">Amino-acid biosynthesis; D-alanine biosynthesis; D-alanine from L-alanine: step 1/1.</text>
</comment>
<feature type="domain" description="Alanine racemase C-terminal" evidence="7">
    <location>
        <begin position="295"/>
        <end position="423"/>
    </location>
</feature>
<dbReference type="AlphaFoldDB" id="A0AAE3KSV2"/>
<comment type="cofactor">
    <cofactor evidence="1 4 5">
        <name>pyridoxal 5'-phosphate</name>
        <dbReference type="ChEBI" id="CHEBI:597326"/>
    </cofactor>
</comment>
<dbReference type="Gene3D" id="2.40.37.10">
    <property type="entry name" value="Lyase, Ornithine Decarboxylase, Chain A, domain 1"/>
    <property type="match status" value="1"/>
</dbReference>
<keyword evidence="2 4" id="KW-0663">Pyridoxal phosphate</keyword>
<dbReference type="GO" id="GO:0005829">
    <property type="term" value="C:cytosol"/>
    <property type="evidence" value="ECO:0007669"/>
    <property type="project" value="TreeGrafter"/>
</dbReference>
<dbReference type="InterPro" id="IPR029066">
    <property type="entry name" value="PLP-binding_barrel"/>
</dbReference>
<feature type="modified residue" description="N6-(pyridoxal phosphate)lysine" evidence="4 5">
    <location>
        <position position="54"/>
    </location>
</feature>
<dbReference type="InterPro" id="IPR020622">
    <property type="entry name" value="Ala_racemase_pyridoxalP-BS"/>
</dbReference>
<gene>
    <name evidence="8" type="primary">alr</name>
    <name evidence="8" type="ORF">NJ959_15585</name>
</gene>
<dbReference type="Pfam" id="PF01168">
    <property type="entry name" value="Ala_racemase_N"/>
    <property type="match status" value="1"/>
</dbReference>
<protein>
    <recommendedName>
        <fullName evidence="4">Alanine racemase</fullName>
        <ecNumber evidence="4">5.1.1.1</ecNumber>
    </recommendedName>
</protein>
<evidence type="ECO:0000256" key="6">
    <source>
        <dbReference type="PIRSR" id="PIRSR600821-52"/>
    </source>
</evidence>
<feature type="binding site" evidence="4 6">
    <location>
        <position position="153"/>
    </location>
    <ligand>
        <name>substrate</name>
    </ligand>
</feature>
<comment type="caution">
    <text evidence="8">The sequence shown here is derived from an EMBL/GenBank/DDBJ whole genome shotgun (WGS) entry which is preliminary data.</text>
</comment>
<dbReference type="GO" id="GO:0008784">
    <property type="term" value="F:alanine racemase activity"/>
    <property type="evidence" value="ECO:0007669"/>
    <property type="project" value="UniProtKB-UniRule"/>
</dbReference>
<evidence type="ECO:0000256" key="1">
    <source>
        <dbReference type="ARBA" id="ARBA00001933"/>
    </source>
</evidence>
<evidence type="ECO:0000256" key="5">
    <source>
        <dbReference type="PIRSR" id="PIRSR600821-50"/>
    </source>
</evidence>
<comment type="function">
    <text evidence="4">Catalyzes the interconversion of L-alanine and D-alanine. May also act on other amino acids.</text>
</comment>
<dbReference type="InterPro" id="IPR000821">
    <property type="entry name" value="Ala_racemase"/>
</dbReference>
<dbReference type="EMBL" id="JAMZMM010000148">
    <property type="protein sequence ID" value="MCP2729857.1"/>
    <property type="molecule type" value="Genomic_DNA"/>
</dbReference>
<name>A0AAE3KSV2_9CYAN</name>
<dbReference type="Proteomes" id="UP001204953">
    <property type="component" value="Unassembled WGS sequence"/>
</dbReference>
<dbReference type="SMART" id="SM01005">
    <property type="entry name" value="Ala_racemase_C"/>
    <property type="match status" value="1"/>
</dbReference>
<evidence type="ECO:0000313" key="8">
    <source>
        <dbReference type="EMBL" id="MCP2729857.1"/>
    </source>
</evidence>
<dbReference type="NCBIfam" id="TIGR00492">
    <property type="entry name" value="alr"/>
    <property type="match status" value="1"/>
</dbReference>
<dbReference type="Pfam" id="PF00842">
    <property type="entry name" value="Ala_racemase_C"/>
    <property type="match status" value="1"/>
</dbReference>
<accession>A0AAE3KSV2</accession>
<dbReference type="InterPro" id="IPR009006">
    <property type="entry name" value="Ala_racemase/Decarboxylase_C"/>
</dbReference>
<dbReference type="SUPFAM" id="SSF51419">
    <property type="entry name" value="PLP-binding barrel"/>
    <property type="match status" value="1"/>
</dbReference>
<proteinExistence type="inferred from homology"/>
<dbReference type="PRINTS" id="PR00992">
    <property type="entry name" value="ALARACEMASE"/>
</dbReference>
<evidence type="ECO:0000259" key="7">
    <source>
        <dbReference type="SMART" id="SM01005"/>
    </source>
</evidence>
<dbReference type="EC" id="5.1.1.1" evidence="4"/>
<dbReference type="GO" id="GO:0030170">
    <property type="term" value="F:pyridoxal phosphate binding"/>
    <property type="evidence" value="ECO:0007669"/>
    <property type="project" value="UniProtKB-UniRule"/>
</dbReference>
<comment type="catalytic activity">
    <reaction evidence="4">
        <text>L-alanine = D-alanine</text>
        <dbReference type="Rhea" id="RHEA:20249"/>
        <dbReference type="ChEBI" id="CHEBI:57416"/>
        <dbReference type="ChEBI" id="CHEBI:57972"/>
        <dbReference type="EC" id="5.1.1.1"/>
    </reaction>
</comment>
<evidence type="ECO:0000256" key="4">
    <source>
        <dbReference type="HAMAP-Rule" id="MF_01201"/>
    </source>
</evidence>
<dbReference type="FunFam" id="3.20.20.10:FF:000002">
    <property type="entry name" value="Alanine racemase"/>
    <property type="match status" value="1"/>
</dbReference>
<organism evidence="8 9">
    <name type="scientific">Limnofasciculus baicalensis BBK-W-15</name>
    <dbReference type="NCBI Taxonomy" id="2699891"/>
    <lineage>
        <taxon>Bacteria</taxon>
        <taxon>Bacillati</taxon>
        <taxon>Cyanobacteriota</taxon>
        <taxon>Cyanophyceae</taxon>
        <taxon>Coleofasciculales</taxon>
        <taxon>Coleofasciculaceae</taxon>
        <taxon>Limnofasciculus</taxon>
        <taxon>Limnofasciculus baicalensis</taxon>
    </lineage>
</organism>
<feature type="active site" description="Proton acceptor; specific for D-alanine" evidence="4">
    <location>
        <position position="54"/>
    </location>
</feature>
<dbReference type="InterPro" id="IPR011079">
    <property type="entry name" value="Ala_racemase_C"/>
</dbReference>
<comment type="similarity">
    <text evidence="4">Belongs to the alanine racemase family.</text>
</comment>
<evidence type="ECO:0000313" key="9">
    <source>
        <dbReference type="Proteomes" id="UP001204953"/>
    </source>
</evidence>
<dbReference type="SUPFAM" id="SSF50621">
    <property type="entry name" value="Alanine racemase C-terminal domain-like"/>
    <property type="match status" value="1"/>
</dbReference>
<dbReference type="RefSeq" id="WP_254012631.1">
    <property type="nucleotide sequence ID" value="NZ_JAMZMM010000148.1"/>
</dbReference>
<keyword evidence="9" id="KW-1185">Reference proteome</keyword>
<dbReference type="CDD" id="cd00430">
    <property type="entry name" value="PLPDE_III_AR"/>
    <property type="match status" value="1"/>
</dbReference>
<sequence>MQELTRQATPSLWDVSGGICQRAWVEIDLAALSHNVQQLRQILAPHTQLMAVVKADAYGHGATMVASTVLESGASGLCVATVEEGIQLREAGITAPILLLGATNTPQQVRAIAYWNLQPTICTPQQALIFSETLGNINSTLSVHLKIDTGMSRLGMPWEEATQFVQLVQGLSHLQIKSVYSHLATADSPDLTIMKLQQQRFDEAITKLNNAGMKPPSLHLANSAATLTNPALHYDLVRVGLSLYGLYPAPHLQNAIHLKPNATNSKVCSQRFSATGTEVPTTNQCNVIAINLKPVMQVKARVTQVKTISPGTGVSYGYRFIADRSMIIAVVGIGYADGIPRLLSNKMTVLIRGEKVRQIGSITMDQIMLDVTDIPDLQTGEVVTLIGNDGDAYISPDDWAESLGTISWEILCGFKHRLPRVAV</sequence>
<dbReference type="Gene3D" id="3.20.20.10">
    <property type="entry name" value="Alanine racemase"/>
    <property type="match status" value="1"/>
</dbReference>
<dbReference type="GO" id="GO:0030632">
    <property type="term" value="P:D-alanine biosynthetic process"/>
    <property type="evidence" value="ECO:0007669"/>
    <property type="project" value="UniProtKB-UniRule"/>
</dbReference>
<dbReference type="PANTHER" id="PTHR30511:SF0">
    <property type="entry name" value="ALANINE RACEMASE, CATABOLIC-RELATED"/>
    <property type="match status" value="1"/>
</dbReference>
<evidence type="ECO:0000256" key="3">
    <source>
        <dbReference type="ARBA" id="ARBA00023235"/>
    </source>
</evidence>
<feature type="binding site" evidence="4 6">
    <location>
        <position position="364"/>
    </location>
    <ligand>
        <name>substrate</name>
    </ligand>
</feature>